<sequence length="81" mass="9357">MTSNDNLLGEARRIRSSSSQAVAQRNKENDNEGRSEAQELRESQSEKLTGNQRWPRRTFTAGWPFEALEVGRRFFLQMAAR</sequence>
<dbReference type="AlphaFoldDB" id="A0A835Q4Z8"/>
<evidence type="ECO:0000313" key="5">
    <source>
        <dbReference type="Proteomes" id="UP000639772"/>
    </source>
</evidence>
<evidence type="ECO:0000313" key="3">
    <source>
        <dbReference type="EMBL" id="KAG0463139.1"/>
    </source>
</evidence>
<gene>
    <name evidence="3" type="ORF">HPP92_021615</name>
    <name evidence="2" type="ORF">HPP92_021949</name>
</gene>
<evidence type="ECO:0000313" key="2">
    <source>
        <dbReference type="EMBL" id="KAG0461652.1"/>
    </source>
</evidence>
<organism evidence="3 5">
    <name type="scientific">Vanilla planifolia</name>
    <name type="common">Vanilla</name>
    <dbReference type="NCBI Taxonomy" id="51239"/>
    <lineage>
        <taxon>Eukaryota</taxon>
        <taxon>Viridiplantae</taxon>
        <taxon>Streptophyta</taxon>
        <taxon>Embryophyta</taxon>
        <taxon>Tracheophyta</taxon>
        <taxon>Spermatophyta</taxon>
        <taxon>Magnoliopsida</taxon>
        <taxon>Liliopsida</taxon>
        <taxon>Asparagales</taxon>
        <taxon>Orchidaceae</taxon>
        <taxon>Vanilloideae</taxon>
        <taxon>Vanilleae</taxon>
        <taxon>Vanilla</taxon>
    </lineage>
</organism>
<dbReference type="EMBL" id="JADCNM010000011">
    <property type="protein sequence ID" value="KAG0463139.1"/>
    <property type="molecule type" value="Genomic_DNA"/>
</dbReference>
<name>A0A835Q4Z8_VANPL</name>
<dbReference type="Proteomes" id="UP000636800">
    <property type="component" value="Chromosome 11"/>
</dbReference>
<reference evidence="4 5" key="1">
    <citation type="journal article" date="2020" name="Nat. Food">
        <title>A phased Vanilla planifolia genome enables genetic improvement of flavour and production.</title>
        <authorList>
            <person name="Hasing T."/>
            <person name="Tang H."/>
            <person name="Brym M."/>
            <person name="Khazi F."/>
            <person name="Huang T."/>
            <person name="Chambers A.H."/>
        </authorList>
    </citation>
    <scope>NUCLEOTIDE SEQUENCE [LARGE SCALE GENOMIC DNA]</scope>
    <source>
        <tissue evidence="3">Leaf</tissue>
    </source>
</reference>
<evidence type="ECO:0000313" key="4">
    <source>
        <dbReference type="Proteomes" id="UP000636800"/>
    </source>
</evidence>
<feature type="region of interest" description="Disordered" evidence="1">
    <location>
        <begin position="1"/>
        <end position="56"/>
    </location>
</feature>
<protein>
    <submittedName>
        <fullName evidence="3">Uncharacterized protein</fullName>
    </submittedName>
</protein>
<dbReference type="EMBL" id="JADCNL010000011">
    <property type="protein sequence ID" value="KAG0461652.1"/>
    <property type="molecule type" value="Genomic_DNA"/>
</dbReference>
<comment type="caution">
    <text evidence="3">The sequence shown here is derived from an EMBL/GenBank/DDBJ whole genome shotgun (WGS) entry which is preliminary data.</text>
</comment>
<dbReference type="Proteomes" id="UP000639772">
    <property type="component" value="Chromosome 11"/>
</dbReference>
<feature type="compositionally biased region" description="Basic and acidic residues" evidence="1">
    <location>
        <begin position="25"/>
        <end position="45"/>
    </location>
</feature>
<proteinExistence type="predicted"/>
<evidence type="ECO:0000256" key="1">
    <source>
        <dbReference type="SAM" id="MobiDB-lite"/>
    </source>
</evidence>
<accession>A0A835Q4Z8</accession>
<keyword evidence="4" id="KW-1185">Reference proteome</keyword>